<accession>A0A248JNB6</accession>
<dbReference type="RefSeq" id="WP_088870915.1">
    <property type="nucleotide sequence ID" value="NZ_CP022110.1"/>
</dbReference>
<dbReference type="AlphaFoldDB" id="A0A248JNB6"/>
<keyword evidence="1" id="KW-1133">Transmembrane helix</keyword>
<sequence length="206" mass="23752">MQVVQSDLVVLSVAGAVVAAIALLEVLRLVIVDIYEWAAKYRRIKYEIQQTRRTTENLWATNRANAALRDRRNAERFRLNTILHRMEQECEELERRRVEVWHEVGDATLDDQLYLADLNSRSLMERAAAGMEEICPIWRYTHRVRVWAGNERQARSRLLLAFSPKDGFTVNNLRAAQGFKAVAEAAAAGRSAAQSRLVRPHRRMVR</sequence>
<keyword evidence="1" id="KW-0812">Transmembrane</keyword>
<keyword evidence="3" id="KW-1185">Reference proteome</keyword>
<reference evidence="2 3" key="1">
    <citation type="submission" date="2017-06" db="EMBL/GenBank/DDBJ databases">
        <title>Complete genome sequence of Nitrospirillum amazonense strain CBAmC, an endophytic nitrogen-fixing and plant growth-promoting bacterium, isolated from sugarcane.</title>
        <authorList>
            <person name="Schwab S."/>
            <person name="dos Santos Teixeira K.R."/>
            <person name="Simoes Araujo J.L."/>
            <person name="Soares Vidal M."/>
            <person name="Borges de Freitas H.R."/>
            <person name="Rivello Crivelaro A.L."/>
            <person name="Bueno de Camargo Nunes A."/>
            <person name="dos Santos C.M."/>
            <person name="Palmeira da Silva Rosa D."/>
            <person name="da Silva Padilha D."/>
            <person name="da Silva E."/>
            <person name="Araujo Terra L."/>
            <person name="Soares Mendes V."/>
            <person name="Farinelli L."/>
            <person name="Magalhaes Cruz L."/>
            <person name="Baldani J.I."/>
        </authorList>
    </citation>
    <scope>NUCLEOTIDE SEQUENCE [LARGE SCALE GENOMIC DNA]</scope>
    <source>
        <strain evidence="2 3">CBAmC</strain>
    </source>
</reference>
<name>A0A248JNB6_9PROT</name>
<evidence type="ECO:0000313" key="2">
    <source>
        <dbReference type="EMBL" id="ASG19991.1"/>
    </source>
</evidence>
<proteinExistence type="predicted"/>
<organism evidence="2 3">
    <name type="scientific">Nitrospirillum viridazoti CBAmc</name>
    <dbReference type="NCBI Taxonomy" id="1441467"/>
    <lineage>
        <taxon>Bacteria</taxon>
        <taxon>Pseudomonadati</taxon>
        <taxon>Pseudomonadota</taxon>
        <taxon>Alphaproteobacteria</taxon>
        <taxon>Rhodospirillales</taxon>
        <taxon>Azospirillaceae</taxon>
        <taxon>Nitrospirillum</taxon>
        <taxon>Nitrospirillum viridazoti</taxon>
    </lineage>
</organism>
<evidence type="ECO:0000256" key="1">
    <source>
        <dbReference type="SAM" id="Phobius"/>
    </source>
</evidence>
<dbReference type="EMBL" id="CP022110">
    <property type="protein sequence ID" value="ASG19991.1"/>
    <property type="molecule type" value="Genomic_DNA"/>
</dbReference>
<keyword evidence="1" id="KW-0472">Membrane</keyword>
<dbReference type="Proteomes" id="UP000197153">
    <property type="component" value="Chromosome 1"/>
</dbReference>
<gene>
    <name evidence="2" type="ORF">Y958_03480</name>
</gene>
<evidence type="ECO:0000313" key="3">
    <source>
        <dbReference type="Proteomes" id="UP000197153"/>
    </source>
</evidence>
<protein>
    <submittedName>
        <fullName evidence="2">Uncharacterized protein</fullName>
    </submittedName>
</protein>
<feature type="transmembrane region" description="Helical" evidence="1">
    <location>
        <begin position="12"/>
        <end position="35"/>
    </location>
</feature>
<dbReference type="KEGG" id="nao:Y958_03480"/>